<name>A0A557SUG2_9ARCH</name>
<dbReference type="EMBL" id="VOAH01000009">
    <property type="protein sequence ID" value="TVP40235.1"/>
    <property type="molecule type" value="Genomic_DNA"/>
</dbReference>
<dbReference type="AlphaFoldDB" id="A0A557SUG2"/>
<dbReference type="Proteomes" id="UP000315289">
    <property type="component" value="Unassembled WGS sequence"/>
</dbReference>
<dbReference type="OrthoDB" id="4111at2157"/>
<keyword evidence="2" id="KW-1185">Reference proteome</keyword>
<proteinExistence type="predicted"/>
<keyword evidence="1" id="KW-0251">Elongation factor</keyword>
<dbReference type="GO" id="GO:0003746">
    <property type="term" value="F:translation elongation factor activity"/>
    <property type="evidence" value="ECO:0007669"/>
    <property type="project" value="UniProtKB-KW"/>
</dbReference>
<organism evidence="1 2">
    <name type="scientific">Candidatus Nitrosocosmicus arcticus</name>
    <dbReference type="NCBI Taxonomy" id="2035267"/>
    <lineage>
        <taxon>Archaea</taxon>
        <taxon>Nitrososphaerota</taxon>
        <taxon>Nitrososphaeria</taxon>
        <taxon>Nitrososphaerales</taxon>
        <taxon>Nitrososphaeraceae</taxon>
        <taxon>Candidatus Nitrosocosmicus</taxon>
    </lineage>
</organism>
<reference evidence="1 2" key="1">
    <citation type="journal article" date="2019" name="Front. Microbiol.">
        <title>Ammonia Oxidation by the Arctic Terrestrial Thaumarchaeote Candidatus Nitrosocosmicus arcticus Is Stimulated by Increasing Temperatures.</title>
        <authorList>
            <person name="Alves R.J.E."/>
            <person name="Kerou M."/>
            <person name="Zappe A."/>
            <person name="Bittner R."/>
            <person name="Abby S.S."/>
            <person name="Schmidt H.A."/>
            <person name="Pfeifer K."/>
            <person name="Schleper C."/>
        </authorList>
    </citation>
    <scope>NUCLEOTIDE SEQUENCE [LARGE SCALE GENOMIC DNA]</scope>
    <source>
        <strain evidence="1 2">Kfb</strain>
    </source>
</reference>
<accession>A0A557SUG2</accession>
<evidence type="ECO:0000313" key="2">
    <source>
        <dbReference type="Proteomes" id="UP000315289"/>
    </source>
</evidence>
<evidence type="ECO:0000313" key="1">
    <source>
        <dbReference type="EMBL" id="TVP40235.1"/>
    </source>
</evidence>
<protein>
    <submittedName>
        <fullName evidence="1">Putative transcription elongation factor NusA</fullName>
    </submittedName>
</protein>
<dbReference type="RefSeq" id="WP_144732042.1">
    <property type="nucleotide sequence ID" value="NZ_ML675585.1"/>
</dbReference>
<sequence length="169" mass="19293">MVLKTPICAFDAKTGILCNLCESKLESGQITQSDVESSIVLTRLAQKNSNINKMTLISAKDIENEHILILRSSDIRLIRSNNDLSDIINKSFQKDIWIIESDSNDRRFLDNLFHPLKLESMNFVWLPDGSKSTRVVLKNNSKGVDEKRLETIKKISMAVRQIDLIIEFD</sequence>
<comment type="caution">
    <text evidence="1">The sequence shown here is derived from an EMBL/GenBank/DDBJ whole genome shotgun (WGS) entry which is preliminary data.</text>
</comment>
<keyword evidence="1" id="KW-0648">Protein biosynthesis</keyword>
<gene>
    <name evidence="1" type="ORF">NARC_90141</name>
</gene>